<sequence>MDHKKYKHAFQQIRFSEHLEEDILSNLEKRNNKKTRTKLFSRVIFTSAASLCALTLIVTLNRSDSLDCDLLSENSLAELDNISNISVCQTTTTENQKVEIPDHEMVILDPDSEIEKNKIVSFSGETNHADSNYEIGYIYNGTYNKLDGLNNTPSFDEAFCTTDTGKYYVCISNYSAQELSFDTKLTITTNDLIYHTNSVYLSKDSSITIQTDLISENCIAYYIENCQTKKLTKIQSSTKKAAINADGSYRIFGITSQNTIIDLKDCLSIEHSVTQSDSDSIIPLCY</sequence>
<accession>A0A2V1JNS8</accession>
<evidence type="ECO:0000313" key="3">
    <source>
        <dbReference type="EMBL" id="PWE85769.1"/>
    </source>
</evidence>
<organism evidence="3 4">
    <name type="scientific">Eubacterium ramulus</name>
    <dbReference type="NCBI Taxonomy" id="39490"/>
    <lineage>
        <taxon>Bacteria</taxon>
        <taxon>Bacillati</taxon>
        <taxon>Bacillota</taxon>
        <taxon>Clostridia</taxon>
        <taxon>Eubacteriales</taxon>
        <taxon>Eubacteriaceae</taxon>
        <taxon>Eubacterium</taxon>
    </lineage>
</organism>
<comment type="caution">
    <text evidence="3">The sequence shown here is derived from an EMBL/GenBank/DDBJ whole genome shotgun (WGS) entry which is preliminary data.</text>
</comment>
<proteinExistence type="predicted"/>
<dbReference type="RefSeq" id="WP_021738859.1">
    <property type="nucleotide sequence ID" value="NZ_CABKSU010000042.1"/>
</dbReference>
<evidence type="ECO:0000256" key="1">
    <source>
        <dbReference type="SAM" id="Phobius"/>
    </source>
</evidence>
<name>A0A2V1JNS8_EUBRA</name>
<dbReference type="AlphaFoldDB" id="A0A2V1JNS8"/>
<dbReference type="Proteomes" id="UP000431304">
    <property type="component" value="Unassembled WGS sequence"/>
</dbReference>
<reference evidence="2 5" key="2">
    <citation type="journal article" date="2019" name="Nat. Med.">
        <title>A library of human gut bacterial isolates paired with longitudinal multiomics data enables mechanistic microbiome research.</title>
        <authorList>
            <person name="Poyet M."/>
            <person name="Groussin M."/>
            <person name="Gibbons S.M."/>
            <person name="Avila-Pacheco J."/>
            <person name="Jiang X."/>
            <person name="Kearney S.M."/>
            <person name="Perrotta A.R."/>
            <person name="Berdy B."/>
            <person name="Zhao S."/>
            <person name="Lieberman T.D."/>
            <person name="Swanson P.K."/>
            <person name="Smith M."/>
            <person name="Roesemann S."/>
            <person name="Alexander J.E."/>
            <person name="Rich S.A."/>
            <person name="Livny J."/>
            <person name="Vlamakis H."/>
            <person name="Clish C."/>
            <person name="Bullock K."/>
            <person name="Deik A."/>
            <person name="Scott J."/>
            <person name="Pierce K.A."/>
            <person name="Xavier R.J."/>
            <person name="Alm E.J."/>
        </authorList>
    </citation>
    <scope>NUCLEOTIDE SEQUENCE [LARGE SCALE GENOMIC DNA]</scope>
    <source>
        <strain evidence="2 5">BIOML-A3</strain>
    </source>
</reference>
<dbReference type="EMBL" id="WKRA01000022">
    <property type="protein sequence ID" value="MSD16846.1"/>
    <property type="molecule type" value="Genomic_DNA"/>
</dbReference>
<evidence type="ECO:0000313" key="4">
    <source>
        <dbReference type="Proteomes" id="UP000245288"/>
    </source>
</evidence>
<keyword evidence="4" id="KW-1185">Reference proteome</keyword>
<protein>
    <submittedName>
        <fullName evidence="3">Uncharacterized protein</fullName>
    </submittedName>
</protein>
<keyword evidence="1" id="KW-1133">Transmembrane helix</keyword>
<keyword evidence="1" id="KW-0812">Transmembrane</keyword>
<dbReference type="Proteomes" id="UP000245288">
    <property type="component" value="Unassembled WGS sequence"/>
</dbReference>
<dbReference type="EMBL" id="JRFU01000154">
    <property type="protein sequence ID" value="PWE85769.1"/>
    <property type="molecule type" value="Genomic_DNA"/>
</dbReference>
<dbReference type="GeneID" id="42786310"/>
<feature type="transmembrane region" description="Helical" evidence="1">
    <location>
        <begin position="39"/>
        <end position="60"/>
    </location>
</feature>
<reference evidence="3 4" key="1">
    <citation type="submission" date="2014-09" db="EMBL/GenBank/DDBJ databases">
        <title>Butyrate-producing bacteria isolated from human gut.</title>
        <authorList>
            <person name="Zhang Q."/>
            <person name="Zhao L."/>
        </authorList>
    </citation>
    <scope>NUCLEOTIDE SEQUENCE [LARGE SCALE GENOMIC DNA]</scope>
    <source>
        <strain evidence="3 4">21</strain>
    </source>
</reference>
<evidence type="ECO:0000313" key="2">
    <source>
        <dbReference type="EMBL" id="MSD16846.1"/>
    </source>
</evidence>
<gene>
    <name evidence="2" type="ORF">GKE72_12410</name>
    <name evidence="3" type="ORF">LG34_14055</name>
</gene>
<keyword evidence="1" id="KW-0472">Membrane</keyword>
<evidence type="ECO:0000313" key="5">
    <source>
        <dbReference type="Proteomes" id="UP000431304"/>
    </source>
</evidence>